<evidence type="ECO:0000259" key="1">
    <source>
        <dbReference type="Pfam" id="PF08646"/>
    </source>
</evidence>
<dbReference type="Pfam" id="PF08646">
    <property type="entry name" value="Rep_fac-A_C"/>
    <property type="match status" value="1"/>
</dbReference>
<dbReference type="PANTHER" id="PTHR47165:SF4">
    <property type="entry name" value="OS03G0429900 PROTEIN"/>
    <property type="match status" value="1"/>
</dbReference>
<reference evidence="2" key="1">
    <citation type="submission" date="2023-02" db="EMBL/GenBank/DDBJ databases">
        <title>Genome of toxic invasive species Heracleum sosnowskyi carries increased number of genes despite the absence of recent whole-genome duplications.</title>
        <authorList>
            <person name="Schelkunov M."/>
            <person name="Shtratnikova V."/>
            <person name="Makarenko M."/>
            <person name="Klepikova A."/>
            <person name="Omelchenko D."/>
            <person name="Novikova G."/>
            <person name="Obukhova E."/>
            <person name="Bogdanov V."/>
            <person name="Penin A."/>
            <person name="Logacheva M."/>
        </authorList>
    </citation>
    <scope>NUCLEOTIDE SEQUENCE</scope>
    <source>
        <strain evidence="2">Hsosn_3</strain>
        <tissue evidence="2">Leaf</tissue>
    </source>
</reference>
<organism evidence="2 3">
    <name type="scientific">Heracleum sosnowskyi</name>
    <dbReference type="NCBI Taxonomy" id="360622"/>
    <lineage>
        <taxon>Eukaryota</taxon>
        <taxon>Viridiplantae</taxon>
        <taxon>Streptophyta</taxon>
        <taxon>Embryophyta</taxon>
        <taxon>Tracheophyta</taxon>
        <taxon>Spermatophyta</taxon>
        <taxon>Magnoliopsida</taxon>
        <taxon>eudicotyledons</taxon>
        <taxon>Gunneridae</taxon>
        <taxon>Pentapetalae</taxon>
        <taxon>asterids</taxon>
        <taxon>campanulids</taxon>
        <taxon>Apiales</taxon>
        <taxon>Apiaceae</taxon>
        <taxon>Apioideae</taxon>
        <taxon>apioid superclade</taxon>
        <taxon>Tordylieae</taxon>
        <taxon>Tordyliinae</taxon>
        <taxon>Heracleum</taxon>
    </lineage>
</organism>
<name>A0AAD8NBB8_9APIA</name>
<protein>
    <recommendedName>
        <fullName evidence="1">Replication factor A C-terminal domain-containing protein</fullName>
    </recommendedName>
</protein>
<accession>A0AAD8NBB8</accession>
<gene>
    <name evidence="2" type="ORF">POM88_002477</name>
</gene>
<reference evidence="2" key="2">
    <citation type="submission" date="2023-05" db="EMBL/GenBank/DDBJ databases">
        <authorList>
            <person name="Schelkunov M.I."/>
        </authorList>
    </citation>
    <scope>NUCLEOTIDE SEQUENCE</scope>
    <source>
        <strain evidence="2">Hsosn_3</strain>
        <tissue evidence="2">Leaf</tissue>
    </source>
</reference>
<evidence type="ECO:0000313" key="3">
    <source>
        <dbReference type="Proteomes" id="UP001237642"/>
    </source>
</evidence>
<dbReference type="InterPro" id="IPR013955">
    <property type="entry name" value="Rep_factor-A_C"/>
</dbReference>
<sequence>MRQRLDEEGYVQPERTISLPTPTENVSAPVIESLSLKELSEKTSSDYLKRNFMCKVKVKNVEQSDSWWHNGCHKSKCNEEVSKLEGKYMCFKCTRNYPLPQKKYRIIVLAEDETETFNIVLLDRAARRLIGKTATKLIAEGINDETEKVYPTVVKEISGNLKRKIALSSSAVLHSVRKNLVRISF</sequence>
<dbReference type="Gene3D" id="2.40.50.140">
    <property type="entry name" value="Nucleic acid-binding proteins"/>
    <property type="match status" value="1"/>
</dbReference>
<dbReference type="PANTHER" id="PTHR47165">
    <property type="entry name" value="OS03G0429900 PROTEIN"/>
    <property type="match status" value="1"/>
</dbReference>
<comment type="caution">
    <text evidence="2">The sequence shown here is derived from an EMBL/GenBank/DDBJ whole genome shotgun (WGS) entry which is preliminary data.</text>
</comment>
<dbReference type="AlphaFoldDB" id="A0AAD8NBB8"/>
<proteinExistence type="predicted"/>
<dbReference type="SUPFAM" id="SSF50249">
    <property type="entry name" value="Nucleic acid-binding proteins"/>
    <property type="match status" value="1"/>
</dbReference>
<dbReference type="EMBL" id="JAUIZM010000001">
    <property type="protein sequence ID" value="KAK1402872.1"/>
    <property type="molecule type" value="Genomic_DNA"/>
</dbReference>
<dbReference type="Proteomes" id="UP001237642">
    <property type="component" value="Unassembled WGS sequence"/>
</dbReference>
<evidence type="ECO:0000313" key="2">
    <source>
        <dbReference type="EMBL" id="KAK1402872.1"/>
    </source>
</evidence>
<feature type="domain" description="Replication factor A C-terminal" evidence="1">
    <location>
        <begin position="52"/>
        <end position="156"/>
    </location>
</feature>
<dbReference type="InterPro" id="IPR012340">
    <property type="entry name" value="NA-bd_OB-fold"/>
</dbReference>
<keyword evidence="3" id="KW-1185">Reference proteome</keyword>